<proteinExistence type="predicted"/>
<evidence type="ECO:0000313" key="1">
    <source>
        <dbReference type="EMBL" id="ACY91468.1"/>
    </source>
</evidence>
<dbReference type="KEGG" id="seo:STM14_5129"/>
<dbReference type="Proteomes" id="UP000002695">
    <property type="component" value="Chromosome"/>
</dbReference>
<gene>
    <name evidence="1" type="ordered locus">STM14_5129</name>
</gene>
<dbReference type="AlphaFoldDB" id="A0A0F6BAB6"/>
<organism evidence="1 2">
    <name type="scientific">Salmonella typhimurium (strain 14028s / SGSC 2262)</name>
    <dbReference type="NCBI Taxonomy" id="588858"/>
    <lineage>
        <taxon>Bacteria</taxon>
        <taxon>Pseudomonadati</taxon>
        <taxon>Pseudomonadota</taxon>
        <taxon>Gammaproteobacteria</taxon>
        <taxon>Enterobacterales</taxon>
        <taxon>Enterobacteriaceae</taxon>
        <taxon>Salmonella</taxon>
    </lineage>
</organism>
<protein>
    <submittedName>
        <fullName evidence="1">Uncharacterized protein</fullName>
    </submittedName>
</protein>
<keyword evidence="2" id="KW-1185">Reference proteome</keyword>
<dbReference type="EMBL" id="CP001363">
    <property type="protein sequence ID" value="ACY91468.1"/>
    <property type="molecule type" value="Genomic_DNA"/>
</dbReference>
<name>A0A0F6BAB6_SALT1</name>
<reference evidence="1 2" key="1">
    <citation type="journal article" date="2010" name="J. Bacteriol.">
        <title>Short-term signatures of evolutionary change in the Salmonella enterica serovar typhimurium 14028 genome.</title>
        <authorList>
            <person name="Jarvik T."/>
            <person name="Smillie C."/>
            <person name="Groisman E.A."/>
            <person name="Ochman H."/>
        </authorList>
    </citation>
    <scope>NUCLEOTIDE SEQUENCE [LARGE SCALE GENOMIC DNA]</scope>
    <source>
        <strain evidence="2">14028s / SGSC 2262</strain>
    </source>
</reference>
<dbReference type="HOGENOM" id="CLU_3257644_0_0_6"/>
<sequence>MAVAVKISAKKSAFRWRTGRRRLHLQYQHKPEPPPRARYEGC</sequence>
<evidence type="ECO:0000313" key="2">
    <source>
        <dbReference type="Proteomes" id="UP000002695"/>
    </source>
</evidence>
<accession>A0A0F6BAB6</accession>